<keyword evidence="1" id="KW-0472">Membrane</keyword>
<evidence type="ECO:0000259" key="2">
    <source>
        <dbReference type="Pfam" id="PF09992"/>
    </source>
</evidence>
<dbReference type="KEGG" id="cyj:Cyan7822_3771"/>
<dbReference type="STRING" id="497965.Cyan7822_3771"/>
<keyword evidence="1" id="KW-1133">Transmembrane helix</keyword>
<dbReference type="AlphaFoldDB" id="E0UI54"/>
<dbReference type="PANTHER" id="PTHR40446:SF2">
    <property type="entry name" value="N-ACETYLGLUCOSAMINE-1-PHOSPHODIESTER ALPHA-N-ACETYLGLUCOSAMINIDASE"/>
    <property type="match status" value="1"/>
</dbReference>
<evidence type="ECO:0000313" key="4">
    <source>
        <dbReference type="Proteomes" id="UP000008206"/>
    </source>
</evidence>
<proteinExistence type="predicted"/>
<evidence type="ECO:0000256" key="1">
    <source>
        <dbReference type="SAM" id="Phobius"/>
    </source>
</evidence>
<name>E0UI54_GLOV7</name>
<sequence>MREDNWHSLSIFSFSFVAVAMVYHVTNNFPAQPPQLNKSEIAINSETILTNSPRNFRPQTLLAQSNLSELQQGNEISINGRKYSVAWSQWQEGTSTRIGISDTGVMNILGVYLLSTRDPEIQPVVWFNNDPNQPTILKAKFIAPYRYLDLTDILQTAGTEIQAVGNTLNLNIPPAQIQNIRQGDQSWGKRIVIDLDRPTFWLVSQAKNEGAVLIEGIANSQLMGTYQPLPIASPNASRSTTNEDDLGTGSNAKFDPQLFSLTGEKTTTKLLLNLPTAYGIRVFSLSNPPRLVVDVRPDEKVEREIQWTPGIVWRQQIITAKGDLFPVTSLLIDLNTSNISFKPVTSNANSLEGTAPIAATARITGASAAINGGFFNRNNKLPLGAIRSNNRWLSGPILNRGAIAWNEKGEVKIGRLRLQETLTTNNGNQIPIGLVNSGYIQGGMARYTRDWGSFYTPLSDNEIIITVENNQVIEQRQASSAAQNQFPIPAQGYLLIIRKNAVAASSLIPGTQVNLNSATIPPEFNRYPQILGAGPLLLLNGQIVLDAAAEQFSKGFQEQKASRSAIATTRGEKLILVAVHNRVGGTGATLAEFAQILQALGAVDALNLDGGSSTSLALGGQLIDRSPVTAAKVHNGIGVFINPKF</sequence>
<evidence type="ECO:0000313" key="3">
    <source>
        <dbReference type="EMBL" id="ADN15706.1"/>
    </source>
</evidence>
<feature type="domain" description="Phosphodiester glycosidase" evidence="2">
    <location>
        <begin position="463"/>
        <end position="640"/>
    </location>
</feature>
<organism evidence="3 4">
    <name type="scientific">Gloeothece verrucosa (strain PCC 7822)</name>
    <name type="common">Cyanothece sp. (strain PCC 7822)</name>
    <dbReference type="NCBI Taxonomy" id="497965"/>
    <lineage>
        <taxon>Bacteria</taxon>
        <taxon>Bacillati</taxon>
        <taxon>Cyanobacteriota</taxon>
        <taxon>Cyanophyceae</taxon>
        <taxon>Oscillatoriophycideae</taxon>
        <taxon>Chroococcales</taxon>
        <taxon>Aphanothecaceae</taxon>
        <taxon>Gloeothece</taxon>
        <taxon>Gloeothece verrucosa</taxon>
    </lineage>
</organism>
<accession>E0UI54</accession>
<dbReference type="RefSeq" id="WP_013323774.1">
    <property type="nucleotide sequence ID" value="NC_014501.1"/>
</dbReference>
<gene>
    <name evidence="3" type="ordered locus">Cyan7822_3771</name>
</gene>
<keyword evidence="1" id="KW-0812">Transmembrane</keyword>
<dbReference type="eggNOG" id="COG4632">
    <property type="taxonomic scope" value="Bacteria"/>
</dbReference>
<dbReference type="EMBL" id="CP002198">
    <property type="protein sequence ID" value="ADN15706.1"/>
    <property type="molecule type" value="Genomic_DNA"/>
</dbReference>
<reference evidence="4" key="1">
    <citation type="journal article" date="2011" name="MBio">
        <title>Novel metabolic attributes of the genus Cyanothece, comprising a group of unicellular nitrogen-fixing Cyanobacteria.</title>
        <authorList>
            <person name="Bandyopadhyay A."/>
            <person name="Elvitigala T."/>
            <person name="Welsh E."/>
            <person name="Stockel J."/>
            <person name="Liberton M."/>
            <person name="Min H."/>
            <person name="Sherman L.A."/>
            <person name="Pakrasi H.B."/>
        </authorList>
    </citation>
    <scope>NUCLEOTIDE SEQUENCE [LARGE SCALE GENOMIC DNA]</scope>
    <source>
        <strain evidence="4">PCC 7822</strain>
    </source>
</reference>
<dbReference type="Pfam" id="PF09992">
    <property type="entry name" value="NAGPA"/>
    <property type="match status" value="1"/>
</dbReference>
<feature type="transmembrane region" description="Helical" evidence="1">
    <location>
        <begin position="7"/>
        <end position="26"/>
    </location>
</feature>
<protein>
    <recommendedName>
        <fullName evidence="2">Phosphodiester glycosidase domain-containing protein</fullName>
    </recommendedName>
</protein>
<keyword evidence="4" id="KW-1185">Reference proteome</keyword>
<dbReference type="PANTHER" id="PTHR40446">
    <property type="entry name" value="N-ACETYLGLUCOSAMINE-1-PHOSPHODIESTER ALPHA-N-ACETYLGLUCOSAMINIDASE"/>
    <property type="match status" value="1"/>
</dbReference>
<dbReference type="HOGENOM" id="CLU_014587_0_0_3"/>
<dbReference type="InterPro" id="IPR018711">
    <property type="entry name" value="NAGPA"/>
</dbReference>
<dbReference type="Proteomes" id="UP000008206">
    <property type="component" value="Chromosome"/>
</dbReference>